<feature type="coiled-coil region" evidence="4">
    <location>
        <begin position="356"/>
        <end position="426"/>
    </location>
</feature>
<name>A0AAV8R853_ENSVE</name>
<dbReference type="AlphaFoldDB" id="A0AAV8R853"/>
<dbReference type="CDD" id="cd01852">
    <property type="entry name" value="AIG1"/>
    <property type="match status" value="1"/>
</dbReference>
<evidence type="ECO:0000259" key="6">
    <source>
        <dbReference type="PROSITE" id="PS51720"/>
    </source>
</evidence>
<dbReference type="Pfam" id="PF04548">
    <property type="entry name" value="AIG1"/>
    <property type="match status" value="1"/>
</dbReference>
<keyword evidence="3" id="KW-0342">GTP-binding</keyword>
<evidence type="ECO:0000256" key="1">
    <source>
        <dbReference type="ARBA" id="ARBA00008535"/>
    </source>
</evidence>
<dbReference type="PROSITE" id="PS51720">
    <property type="entry name" value="G_AIG1"/>
    <property type="match status" value="1"/>
</dbReference>
<evidence type="ECO:0000256" key="3">
    <source>
        <dbReference type="ARBA" id="ARBA00023134"/>
    </source>
</evidence>
<dbReference type="Proteomes" id="UP001222027">
    <property type="component" value="Unassembled WGS sequence"/>
</dbReference>
<feature type="region of interest" description="Disordered" evidence="5">
    <location>
        <begin position="1"/>
        <end position="22"/>
    </location>
</feature>
<gene>
    <name evidence="7" type="ORF">OPV22_013719</name>
</gene>
<feature type="domain" description="AIG1-type G" evidence="6">
    <location>
        <begin position="108"/>
        <end position="316"/>
    </location>
</feature>
<comment type="caution">
    <text evidence="7">The sequence shown here is derived from an EMBL/GenBank/DDBJ whole genome shotgun (WGS) entry which is preliminary data.</text>
</comment>
<dbReference type="EMBL" id="JAQQAF010000004">
    <property type="protein sequence ID" value="KAJ8491998.1"/>
    <property type="molecule type" value="Genomic_DNA"/>
</dbReference>
<dbReference type="PANTHER" id="PTHR10903">
    <property type="entry name" value="GTPASE, IMAP FAMILY MEMBER-RELATED"/>
    <property type="match status" value="1"/>
</dbReference>
<dbReference type="PANTHER" id="PTHR10903:SF184">
    <property type="entry name" value="GTP-BINDING PROTEIN A"/>
    <property type="match status" value="1"/>
</dbReference>
<dbReference type="GO" id="GO:0005525">
    <property type="term" value="F:GTP binding"/>
    <property type="evidence" value="ECO:0007669"/>
    <property type="project" value="UniProtKB-KW"/>
</dbReference>
<dbReference type="InterPro" id="IPR045058">
    <property type="entry name" value="GIMA/IAN/Toc"/>
</dbReference>
<proteinExistence type="inferred from homology"/>
<organism evidence="7 8">
    <name type="scientific">Ensete ventricosum</name>
    <name type="common">Abyssinian banana</name>
    <name type="synonym">Musa ensete</name>
    <dbReference type="NCBI Taxonomy" id="4639"/>
    <lineage>
        <taxon>Eukaryota</taxon>
        <taxon>Viridiplantae</taxon>
        <taxon>Streptophyta</taxon>
        <taxon>Embryophyta</taxon>
        <taxon>Tracheophyta</taxon>
        <taxon>Spermatophyta</taxon>
        <taxon>Magnoliopsida</taxon>
        <taxon>Liliopsida</taxon>
        <taxon>Zingiberales</taxon>
        <taxon>Musaceae</taxon>
        <taxon>Ensete</taxon>
    </lineage>
</organism>
<dbReference type="Gene3D" id="3.40.50.300">
    <property type="entry name" value="P-loop containing nucleotide triphosphate hydrolases"/>
    <property type="match status" value="1"/>
</dbReference>
<dbReference type="FunFam" id="3.40.50.300:FF:000840">
    <property type="entry name" value="Immune-associated nucleotide-binding protein 9"/>
    <property type="match status" value="1"/>
</dbReference>
<dbReference type="InterPro" id="IPR027417">
    <property type="entry name" value="P-loop_NTPase"/>
</dbReference>
<accession>A0AAV8R853</accession>
<evidence type="ECO:0000256" key="5">
    <source>
        <dbReference type="SAM" id="MobiDB-lite"/>
    </source>
</evidence>
<keyword evidence="8" id="KW-1185">Reference proteome</keyword>
<dbReference type="SUPFAM" id="SSF52540">
    <property type="entry name" value="P-loop containing nucleoside triphosphate hydrolases"/>
    <property type="match status" value="1"/>
</dbReference>
<keyword evidence="2" id="KW-0547">Nucleotide-binding</keyword>
<dbReference type="InterPro" id="IPR006703">
    <property type="entry name" value="G_AIG1"/>
</dbReference>
<reference evidence="7 8" key="1">
    <citation type="submission" date="2022-12" db="EMBL/GenBank/DDBJ databases">
        <title>Chromosome-scale assembly of the Ensete ventricosum genome.</title>
        <authorList>
            <person name="Dussert Y."/>
            <person name="Stocks J."/>
            <person name="Wendawek A."/>
            <person name="Woldeyes F."/>
            <person name="Nichols R.A."/>
            <person name="Borrell J.S."/>
        </authorList>
    </citation>
    <scope>NUCLEOTIDE SEQUENCE [LARGE SCALE GENOMIC DNA]</scope>
    <source>
        <strain evidence="8">cv. Maze</strain>
        <tissue evidence="7">Seeds</tissue>
    </source>
</reference>
<protein>
    <recommendedName>
        <fullName evidence="6">AIG1-type G domain-containing protein</fullName>
    </recommendedName>
</protein>
<feature type="compositionally biased region" description="Basic and acidic residues" evidence="5">
    <location>
        <begin position="8"/>
        <end position="18"/>
    </location>
</feature>
<evidence type="ECO:0000313" key="8">
    <source>
        <dbReference type="Proteomes" id="UP001222027"/>
    </source>
</evidence>
<comment type="similarity">
    <text evidence="1">Belongs to the TRAFAC class TrmE-Era-EngA-EngB-Septin-like GTPase superfamily. AIG1/Toc34/Toc159-like paraseptin GTPase family. IAN subfamily.</text>
</comment>
<keyword evidence="4" id="KW-0175">Coiled coil</keyword>
<evidence type="ECO:0000256" key="2">
    <source>
        <dbReference type="ARBA" id="ARBA00022741"/>
    </source>
</evidence>
<evidence type="ECO:0000256" key="4">
    <source>
        <dbReference type="SAM" id="Coils"/>
    </source>
</evidence>
<sequence>MSTGNSHTRPEKGSRDDSASAAGPAWGRLHYPVTRTVGGARVALLLIRRTARRVDLWTAIPIDPLSSIGGTRRLHLRIRLSSRPIQSVEVFLSGSSMDDDWDFTTSASSVNTLVLFGKTGNGKSATGNSILGREAFLSKPSLYGVTSTCEFQSTMSRDGRVVNVIDTPGLFDRSDESEATSKEIVRCVNLAKDGIHAILVVFSVRSRFSPDEEAAIESLRTFFGEKILDYMIVVFTGGDDLESHGQTLGDFIGHKKHRSLQKFLESCRHRIVLFDNKTKNETKRAEQVQQLLYLVDSVIASNGGKPFSDKLFDELKQGALKLHRKETVVESLEGYSEQQISSLKEEIYKSYDDQLARITEMVENKLKQTVEKLEKQLAEEQAARLEAEKISQEARMRSDEEISKLRENLESARRDAEEFRKRAESNKKCIIL</sequence>
<evidence type="ECO:0000313" key="7">
    <source>
        <dbReference type="EMBL" id="KAJ8491998.1"/>
    </source>
</evidence>